<feature type="compositionally biased region" description="Acidic residues" evidence="1">
    <location>
        <begin position="415"/>
        <end position="425"/>
    </location>
</feature>
<protein>
    <submittedName>
        <fullName evidence="2">Uncharacterized protein</fullName>
    </submittedName>
</protein>
<keyword evidence="3" id="KW-1185">Reference proteome</keyword>
<feature type="compositionally biased region" description="Polar residues" evidence="1">
    <location>
        <begin position="165"/>
        <end position="182"/>
    </location>
</feature>
<dbReference type="AlphaFoldDB" id="A0A1E3BAZ6"/>
<accession>A0A1E3BAZ6</accession>
<evidence type="ECO:0000256" key="1">
    <source>
        <dbReference type="SAM" id="MobiDB-lite"/>
    </source>
</evidence>
<feature type="compositionally biased region" description="Polar residues" evidence="1">
    <location>
        <begin position="97"/>
        <end position="107"/>
    </location>
</feature>
<feature type="compositionally biased region" description="Polar residues" evidence="1">
    <location>
        <begin position="313"/>
        <end position="344"/>
    </location>
</feature>
<feature type="region of interest" description="Disordered" evidence="1">
    <location>
        <begin position="385"/>
        <end position="425"/>
    </location>
</feature>
<feature type="compositionally biased region" description="Polar residues" evidence="1">
    <location>
        <begin position="232"/>
        <end position="260"/>
    </location>
</feature>
<evidence type="ECO:0000313" key="3">
    <source>
        <dbReference type="Proteomes" id="UP000094569"/>
    </source>
</evidence>
<evidence type="ECO:0000313" key="2">
    <source>
        <dbReference type="EMBL" id="ODM18135.1"/>
    </source>
</evidence>
<dbReference type="Proteomes" id="UP000094569">
    <property type="component" value="Unassembled WGS sequence"/>
</dbReference>
<feature type="compositionally biased region" description="Pro residues" evidence="1">
    <location>
        <begin position="196"/>
        <end position="207"/>
    </location>
</feature>
<sequence>MVNQEALVEVLSEVTKGTSRKYWIFITNICAITRFCLEKAPNIRSNVKDYVKHMELGDALLAFILDGPHPSLLPQNGLPPPWNKANSEGPPADPNMVKQQSEASGSGTPVAKQESAVMACLDGAEGQSTHLDDPSQAIQRSALADSAPMHQQPNQQPPQEHSLNERLSPTQGTAGPNFTSFKPQPPPGLATASAPALPPAPGGPNPLPTTQFPFPGQPGQLGQPGQPGQVSHYASNTVSQGSSNPVQLLPTSSTVQQFSQGGHPVMNPGSQPLMAQPFQNTQQSHATPLNVAPKQSQAPAAHPMPTQVHAGQPTGTGWIGQSQVPPTTMQSHQGPALPSSNAQPTFFPGFQWAANPPGLPQIGQATVPVQQGNITLPTQVVSQPQGQHMFNQPPVTQSQTGNAPNPHWPSSSENMPDDFLDFPFP</sequence>
<dbReference type="EMBL" id="JXNT01000006">
    <property type="protein sequence ID" value="ODM18135.1"/>
    <property type="molecule type" value="Genomic_DNA"/>
</dbReference>
<feature type="compositionally biased region" description="Polar residues" evidence="1">
    <location>
        <begin position="385"/>
        <end position="414"/>
    </location>
</feature>
<name>A0A1E3BAZ6_ASPCR</name>
<reference evidence="2 3" key="1">
    <citation type="journal article" date="2016" name="BMC Genomics">
        <title>Comparative genomic and transcriptomic analyses of the Fuzhuan brick tea-fermentation fungus Aspergillus cristatus.</title>
        <authorList>
            <person name="Ge Y."/>
            <person name="Wang Y."/>
            <person name="Liu Y."/>
            <person name="Tan Y."/>
            <person name="Ren X."/>
            <person name="Zhang X."/>
            <person name="Hyde K.D."/>
            <person name="Liu Y."/>
            <person name="Liu Z."/>
        </authorList>
    </citation>
    <scope>NUCLEOTIDE SEQUENCE [LARGE SCALE GENOMIC DNA]</scope>
    <source>
        <strain evidence="2 3">GZAAS20.1005</strain>
    </source>
</reference>
<feature type="compositionally biased region" description="Polar residues" evidence="1">
    <location>
        <begin position="277"/>
        <end position="298"/>
    </location>
</feature>
<proteinExistence type="predicted"/>
<feature type="region of interest" description="Disordered" evidence="1">
    <location>
        <begin position="72"/>
        <end position="114"/>
    </location>
</feature>
<gene>
    <name evidence="2" type="ORF">SI65_06006</name>
</gene>
<comment type="caution">
    <text evidence="2">The sequence shown here is derived from an EMBL/GenBank/DDBJ whole genome shotgun (WGS) entry which is preliminary data.</text>
</comment>
<organism evidence="2 3">
    <name type="scientific">Aspergillus cristatus</name>
    <name type="common">Chinese Fuzhuan brick tea-fermentation fungus</name>
    <name type="synonym">Eurotium cristatum</name>
    <dbReference type="NCBI Taxonomy" id="573508"/>
    <lineage>
        <taxon>Eukaryota</taxon>
        <taxon>Fungi</taxon>
        <taxon>Dikarya</taxon>
        <taxon>Ascomycota</taxon>
        <taxon>Pezizomycotina</taxon>
        <taxon>Eurotiomycetes</taxon>
        <taxon>Eurotiomycetidae</taxon>
        <taxon>Eurotiales</taxon>
        <taxon>Aspergillaceae</taxon>
        <taxon>Aspergillus</taxon>
        <taxon>Aspergillus subgen. Aspergillus</taxon>
    </lineage>
</organism>
<feature type="compositionally biased region" description="Low complexity" evidence="1">
    <location>
        <begin position="208"/>
        <end position="229"/>
    </location>
</feature>
<dbReference type="OrthoDB" id="10452541at2759"/>
<dbReference type="VEuPathDB" id="FungiDB:SI65_06006"/>
<feature type="region of interest" description="Disordered" evidence="1">
    <location>
        <begin position="144"/>
        <end position="345"/>
    </location>
</feature>